<dbReference type="EMBL" id="JBGBYS010000025">
    <property type="protein sequence ID" value="MEY9260216.1"/>
    <property type="molecule type" value="Genomic_DNA"/>
</dbReference>
<sequence>MAVAEPPVTSTDRFEPLRRRFLSLGLGEIVAAAVFAVVPTRLAFVTADRAEAALWATLSPLLFILVQAGIYWLIARHHLPAPIPKPVARIYRFLRVINPLVLLTSLIGIVVAWPGVSLSAVLIIVIWQFAVAEYINYFHVRLSYPWSTWARQVGRRSTPRLVRDLRRA</sequence>
<keyword evidence="1" id="KW-0812">Transmembrane</keyword>
<comment type="caution">
    <text evidence="2">The sequence shown here is derived from an EMBL/GenBank/DDBJ whole genome shotgun (WGS) entry which is preliminary data.</text>
</comment>
<name>A0ABV4EPL7_BREEP</name>
<dbReference type="Proteomes" id="UP001565435">
    <property type="component" value="Unassembled WGS sequence"/>
</dbReference>
<evidence type="ECO:0000313" key="2">
    <source>
        <dbReference type="EMBL" id="MEY9260216.1"/>
    </source>
</evidence>
<reference evidence="2 3" key="1">
    <citation type="submission" date="2024-07" db="EMBL/GenBank/DDBJ databases">
        <title>Mealworm larvae gut microbial communities from Newark, Delaware, USA.</title>
        <authorList>
            <person name="Blenner M."/>
        </authorList>
    </citation>
    <scope>NUCLEOTIDE SEQUENCE [LARGE SCALE GENOMIC DNA]</scope>
    <source>
        <strain evidence="2 3">UD i117</strain>
    </source>
</reference>
<protein>
    <submittedName>
        <fullName evidence="2">Uncharacterized protein</fullName>
    </submittedName>
</protein>
<feature type="transmembrane region" description="Helical" evidence="1">
    <location>
        <begin position="21"/>
        <end position="40"/>
    </location>
</feature>
<accession>A0ABV4EPL7</accession>
<organism evidence="2 3">
    <name type="scientific">Brevibacterium epidermidis</name>
    <dbReference type="NCBI Taxonomy" id="1698"/>
    <lineage>
        <taxon>Bacteria</taxon>
        <taxon>Bacillati</taxon>
        <taxon>Actinomycetota</taxon>
        <taxon>Actinomycetes</taxon>
        <taxon>Micrococcales</taxon>
        <taxon>Brevibacteriaceae</taxon>
        <taxon>Brevibacterium</taxon>
    </lineage>
</organism>
<keyword evidence="3" id="KW-1185">Reference proteome</keyword>
<proteinExistence type="predicted"/>
<keyword evidence="1" id="KW-0472">Membrane</keyword>
<evidence type="ECO:0000256" key="1">
    <source>
        <dbReference type="SAM" id="Phobius"/>
    </source>
</evidence>
<gene>
    <name evidence="2" type="ORF">ABH903_003254</name>
</gene>
<feature type="transmembrane region" description="Helical" evidence="1">
    <location>
        <begin position="119"/>
        <end position="138"/>
    </location>
</feature>
<feature type="transmembrane region" description="Helical" evidence="1">
    <location>
        <begin position="96"/>
        <end position="113"/>
    </location>
</feature>
<evidence type="ECO:0000313" key="3">
    <source>
        <dbReference type="Proteomes" id="UP001565435"/>
    </source>
</evidence>
<feature type="transmembrane region" description="Helical" evidence="1">
    <location>
        <begin position="52"/>
        <end position="75"/>
    </location>
</feature>
<keyword evidence="1" id="KW-1133">Transmembrane helix</keyword>